<dbReference type="Proteomes" id="UP000630445">
    <property type="component" value="Unassembled WGS sequence"/>
</dbReference>
<name>A0A8H6UP37_9EURO</name>
<dbReference type="Proteomes" id="UP000662466">
    <property type="component" value="Unassembled WGS sequence"/>
</dbReference>
<sequence length="140" mass="15059">MFINAKNLLLGSLSLALLTNPANPSPAPAPYPDPDPSKANNPGVKWRLHLYQNTRCSGVDTFYSGSGSRKCENEILNGGALGYISETHEPPCEVVLFADDKCKRAVVTIAAGSHSHSSTKCQAPTVEGEKVEIRSFEVRC</sequence>
<dbReference type="EMBL" id="JACBAF010002282">
    <property type="protein sequence ID" value="KAF7158969.1"/>
    <property type="molecule type" value="Genomic_DNA"/>
</dbReference>
<evidence type="ECO:0000313" key="2">
    <source>
        <dbReference type="EMBL" id="KAF7118492.1"/>
    </source>
</evidence>
<keyword evidence="4" id="KW-1185">Reference proteome</keyword>
<evidence type="ECO:0000313" key="5">
    <source>
        <dbReference type="Proteomes" id="UP000662466"/>
    </source>
</evidence>
<feature type="chain" id="PRO_5036266858" evidence="1">
    <location>
        <begin position="25"/>
        <end position="140"/>
    </location>
</feature>
<evidence type="ECO:0000313" key="4">
    <source>
        <dbReference type="Proteomes" id="UP000630445"/>
    </source>
</evidence>
<protein>
    <submittedName>
        <fullName evidence="3">Uncharacterized protein</fullName>
    </submittedName>
</protein>
<dbReference type="EMBL" id="JACBAD010002067">
    <property type="protein sequence ID" value="KAF7118492.1"/>
    <property type="molecule type" value="Genomic_DNA"/>
</dbReference>
<accession>A0A8H6UP37</accession>
<organism evidence="3 5">
    <name type="scientific">Aspergillus hiratsukae</name>
    <dbReference type="NCBI Taxonomy" id="1194566"/>
    <lineage>
        <taxon>Eukaryota</taxon>
        <taxon>Fungi</taxon>
        <taxon>Dikarya</taxon>
        <taxon>Ascomycota</taxon>
        <taxon>Pezizomycotina</taxon>
        <taxon>Eurotiomycetes</taxon>
        <taxon>Eurotiomycetidae</taxon>
        <taxon>Eurotiales</taxon>
        <taxon>Aspergillaceae</taxon>
        <taxon>Aspergillus</taxon>
        <taxon>Aspergillus subgen. Fumigati</taxon>
    </lineage>
</organism>
<reference evidence="3" key="1">
    <citation type="submission" date="2020-06" db="EMBL/GenBank/DDBJ databases">
        <title>Draft genome sequences of strains closely related to Aspergillus parafelis and Aspergillus hiratsukae.</title>
        <authorList>
            <person name="Dos Santos R.A.C."/>
            <person name="Rivero-Menendez O."/>
            <person name="Steenwyk J.L."/>
            <person name="Mead M.E."/>
            <person name="Goldman G.H."/>
            <person name="Alastruey-Izquierdo A."/>
            <person name="Rokas A."/>
        </authorList>
    </citation>
    <scope>NUCLEOTIDE SEQUENCE</scope>
    <source>
        <strain evidence="2">CNM-CM5793</strain>
        <strain evidence="3">CNM-CM6106</strain>
    </source>
</reference>
<comment type="caution">
    <text evidence="3">The sequence shown here is derived from an EMBL/GenBank/DDBJ whole genome shotgun (WGS) entry which is preliminary data.</text>
</comment>
<gene>
    <name evidence="2" type="ORF">CNMCM5793_008018</name>
    <name evidence="3" type="ORF">CNMCM6106_005923</name>
</gene>
<keyword evidence="1" id="KW-0732">Signal</keyword>
<evidence type="ECO:0000313" key="3">
    <source>
        <dbReference type="EMBL" id="KAF7158969.1"/>
    </source>
</evidence>
<dbReference type="OrthoDB" id="4481863at2759"/>
<evidence type="ECO:0000256" key="1">
    <source>
        <dbReference type="SAM" id="SignalP"/>
    </source>
</evidence>
<feature type="signal peptide" evidence="1">
    <location>
        <begin position="1"/>
        <end position="24"/>
    </location>
</feature>
<proteinExistence type="predicted"/>
<dbReference type="AlphaFoldDB" id="A0A8H6UP37"/>